<feature type="domain" description="ABC transporter" evidence="4">
    <location>
        <begin position="3"/>
        <end position="207"/>
    </location>
</feature>
<evidence type="ECO:0000256" key="3">
    <source>
        <dbReference type="ARBA" id="ARBA00022840"/>
    </source>
</evidence>
<proteinExistence type="predicted"/>
<dbReference type="Gene3D" id="3.40.50.300">
    <property type="entry name" value="P-loop containing nucleotide triphosphate hydrolases"/>
    <property type="match status" value="1"/>
</dbReference>
<sequence>MTIQLTDAGKRFNRDWIFRHVNFTFHKGKSYAITGPNGSGKSTLLQSIAGSMNLSEGVCEWSTAHRPSSTVPSDDVYQYISIAAPYLEVIEEMSAKEFLLFHTSFKPLLSSVTIDEIIKIIGLEKTADKQIRYFSSGMKQRIKLAQAIFSDASILLLDEPCTNLDATGYALYHQLIKNYCNDKLIIVSSNDENEMDFCEEKISIMDYK</sequence>
<dbReference type="PANTHER" id="PTHR42939:SF1">
    <property type="entry name" value="ABC TRANSPORTER ATP-BINDING PROTEIN ALBC-RELATED"/>
    <property type="match status" value="1"/>
</dbReference>
<dbReference type="PANTHER" id="PTHR42939">
    <property type="entry name" value="ABC TRANSPORTER ATP-BINDING PROTEIN ALBC-RELATED"/>
    <property type="match status" value="1"/>
</dbReference>
<evidence type="ECO:0000256" key="1">
    <source>
        <dbReference type="ARBA" id="ARBA00022448"/>
    </source>
</evidence>
<dbReference type="EC" id="3.6.3.-" evidence="5"/>
<keyword evidence="3 5" id="KW-0067">ATP-binding</keyword>
<dbReference type="InterPro" id="IPR017871">
    <property type="entry name" value="ABC_transporter-like_CS"/>
</dbReference>
<dbReference type="EMBL" id="MLJW01000016">
    <property type="protein sequence ID" value="OIR12872.1"/>
    <property type="molecule type" value="Genomic_DNA"/>
</dbReference>
<dbReference type="InterPro" id="IPR003439">
    <property type="entry name" value="ABC_transporter-like_ATP-bd"/>
</dbReference>
<dbReference type="SMART" id="SM00382">
    <property type="entry name" value="AAA"/>
    <property type="match status" value="1"/>
</dbReference>
<dbReference type="AlphaFoldDB" id="A0A1J5T9D8"/>
<dbReference type="Pfam" id="PF00005">
    <property type="entry name" value="ABC_tran"/>
    <property type="match status" value="1"/>
</dbReference>
<evidence type="ECO:0000256" key="2">
    <source>
        <dbReference type="ARBA" id="ARBA00022741"/>
    </source>
</evidence>
<name>A0A1J5T9D8_9ZZZZ</name>
<dbReference type="SUPFAM" id="SSF52540">
    <property type="entry name" value="P-loop containing nucleoside triphosphate hydrolases"/>
    <property type="match status" value="1"/>
</dbReference>
<keyword evidence="1" id="KW-0813">Transport</keyword>
<reference evidence="5" key="1">
    <citation type="submission" date="2016-10" db="EMBL/GenBank/DDBJ databases">
        <title>Sequence of Gallionella enrichment culture.</title>
        <authorList>
            <person name="Poehlein A."/>
            <person name="Muehling M."/>
            <person name="Daniel R."/>
        </authorList>
    </citation>
    <scope>NUCLEOTIDE SEQUENCE</scope>
</reference>
<dbReference type="PROSITE" id="PS00211">
    <property type="entry name" value="ABC_TRANSPORTER_1"/>
    <property type="match status" value="1"/>
</dbReference>
<dbReference type="InterPro" id="IPR027417">
    <property type="entry name" value="P-loop_NTPase"/>
</dbReference>
<dbReference type="InterPro" id="IPR003593">
    <property type="entry name" value="AAA+_ATPase"/>
</dbReference>
<comment type="caution">
    <text evidence="5">The sequence shown here is derived from an EMBL/GenBank/DDBJ whole genome shotgun (WGS) entry which is preliminary data.</text>
</comment>
<dbReference type="InterPro" id="IPR051782">
    <property type="entry name" value="ABC_Transporter_VariousFunc"/>
</dbReference>
<dbReference type="GO" id="GO:0005524">
    <property type="term" value="F:ATP binding"/>
    <property type="evidence" value="ECO:0007669"/>
    <property type="project" value="UniProtKB-KW"/>
</dbReference>
<gene>
    <name evidence="5" type="primary">yxlF_4</name>
    <name evidence="5" type="ORF">GALL_59390</name>
</gene>
<dbReference type="PROSITE" id="PS50893">
    <property type="entry name" value="ABC_TRANSPORTER_2"/>
    <property type="match status" value="1"/>
</dbReference>
<evidence type="ECO:0000259" key="4">
    <source>
        <dbReference type="PROSITE" id="PS50893"/>
    </source>
</evidence>
<evidence type="ECO:0000313" key="5">
    <source>
        <dbReference type="EMBL" id="OIR12872.1"/>
    </source>
</evidence>
<keyword evidence="2" id="KW-0547">Nucleotide-binding</keyword>
<accession>A0A1J5T9D8</accession>
<protein>
    <submittedName>
        <fullName evidence="5">Putative ABC transporter ATP-binding protein YxlF</fullName>
        <ecNumber evidence="5">3.6.3.-</ecNumber>
    </submittedName>
</protein>
<organism evidence="5">
    <name type="scientific">mine drainage metagenome</name>
    <dbReference type="NCBI Taxonomy" id="410659"/>
    <lineage>
        <taxon>unclassified sequences</taxon>
        <taxon>metagenomes</taxon>
        <taxon>ecological metagenomes</taxon>
    </lineage>
</organism>
<keyword evidence="5" id="KW-0378">Hydrolase</keyword>
<dbReference type="GO" id="GO:0016887">
    <property type="term" value="F:ATP hydrolysis activity"/>
    <property type="evidence" value="ECO:0007669"/>
    <property type="project" value="InterPro"/>
</dbReference>